<sequence length="92" mass="10681">MRSSSKYVHVLPLFFPAQLLALCIRINCLQFKTLLPLLFGRLSVVFRLFRLDAIATEHVTCKYNRQSHRLNTQTDNESEKATPPLHPIILFK</sequence>
<protein>
    <submittedName>
        <fullName evidence="1">Uncharacterized protein</fullName>
    </submittedName>
</protein>
<dbReference type="AlphaFoldDB" id="A0A0P5V5P7"/>
<accession>A0A0P5V5P7</accession>
<dbReference type="EMBL" id="GDIQ01000739">
    <property type="protein sequence ID" value="JAN93998.1"/>
    <property type="molecule type" value="Transcribed_RNA"/>
</dbReference>
<reference evidence="1" key="1">
    <citation type="submission" date="2015-10" db="EMBL/GenBank/DDBJ databases">
        <title>EvidentialGene: Evidence-directed Construction of Complete mRNA Transcriptomes without Genomes.</title>
        <authorList>
            <person name="Gilbert D.G."/>
        </authorList>
    </citation>
    <scope>NUCLEOTIDE SEQUENCE</scope>
</reference>
<organism evidence="1">
    <name type="scientific">Daphnia magna</name>
    <dbReference type="NCBI Taxonomy" id="35525"/>
    <lineage>
        <taxon>Eukaryota</taxon>
        <taxon>Metazoa</taxon>
        <taxon>Ecdysozoa</taxon>
        <taxon>Arthropoda</taxon>
        <taxon>Crustacea</taxon>
        <taxon>Branchiopoda</taxon>
        <taxon>Diplostraca</taxon>
        <taxon>Cladocera</taxon>
        <taxon>Anomopoda</taxon>
        <taxon>Daphniidae</taxon>
        <taxon>Daphnia</taxon>
    </lineage>
</organism>
<evidence type="ECO:0000313" key="1">
    <source>
        <dbReference type="EMBL" id="JAN93998.1"/>
    </source>
</evidence>
<proteinExistence type="predicted"/>
<name>A0A0P5V5P7_9CRUS</name>